<sequence length="100" mass="10933">MDHELPGCSRRKEGLVLAASFALKVAVSSDGVTTQLYSACKIPLFPARTRELCGKYENTNVVLVPSSSTHTRLAGFERDSGKELYKFDGKDSQLLVAVVR</sequence>
<protein>
    <submittedName>
        <fullName evidence="1">Uncharacterized protein</fullName>
    </submittedName>
</protein>
<name>A0ABP2EY35_AJEDR</name>
<accession>A0ABP2EY35</accession>
<dbReference type="GeneID" id="69026408"/>
<evidence type="ECO:0000313" key="1">
    <source>
        <dbReference type="EMBL" id="EEQ89102.1"/>
    </source>
</evidence>
<reference evidence="2" key="1">
    <citation type="journal article" date="2015" name="PLoS Genet.">
        <title>The dynamic genome and transcriptome of the human fungal pathogen Blastomyces and close relative Emmonsia.</title>
        <authorList>
            <person name="Munoz J.F."/>
            <person name="Gauthier G.M."/>
            <person name="Desjardins C.A."/>
            <person name="Gallo J.E."/>
            <person name="Holder J."/>
            <person name="Sullivan T.D."/>
            <person name="Marty A.J."/>
            <person name="Carmen J.C."/>
            <person name="Chen Z."/>
            <person name="Ding L."/>
            <person name="Gujja S."/>
            <person name="Magrini V."/>
            <person name="Misas E."/>
            <person name="Mitreva M."/>
            <person name="Priest M."/>
            <person name="Saif S."/>
            <person name="Whiston E.A."/>
            <person name="Young S."/>
            <person name="Zeng Q."/>
            <person name="Goldman W.E."/>
            <person name="Mardis E.R."/>
            <person name="Taylor J.W."/>
            <person name="McEwen J.G."/>
            <person name="Clay O.K."/>
            <person name="Klein B.S."/>
            <person name="Cuomo C.A."/>
        </authorList>
    </citation>
    <scope>NUCLEOTIDE SEQUENCE [LARGE SCALE GENOMIC DNA]</scope>
    <source>
        <strain evidence="2">ER-3 / ATCC MYA-2586</strain>
    </source>
</reference>
<evidence type="ECO:0000313" key="2">
    <source>
        <dbReference type="Proteomes" id="UP000002039"/>
    </source>
</evidence>
<gene>
    <name evidence="1" type="ORF">BDCG_04222</name>
</gene>
<dbReference type="Proteomes" id="UP000002039">
    <property type="component" value="Unassembled WGS sequence"/>
</dbReference>
<dbReference type="EMBL" id="EQ999976">
    <property type="protein sequence ID" value="EEQ89102.1"/>
    <property type="molecule type" value="Genomic_DNA"/>
</dbReference>
<dbReference type="RefSeq" id="XP_045276091.1">
    <property type="nucleotide sequence ID" value="XM_045419886.1"/>
</dbReference>
<proteinExistence type="predicted"/>
<keyword evidence="2" id="KW-1185">Reference proteome</keyword>
<organism evidence="1 2">
    <name type="scientific">Ajellomyces dermatitidis (strain ER-3 / ATCC MYA-2586)</name>
    <name type="common">Blastomyces dermatitidis</name>
    <dbReference type="NCBI Taxonomy" id="559297"/>
    <lineage>
        <taxon>Eukaryota</taxon>
        <taxon>Fungi</taxon>
        <taxon>Dikarya</taxon>
        <taxon>Ascomycota</taxon>
        <taxon>Pezizomycotina</taxon>
        <taxon>Eurotiomycetes</taxon>
        <taxon>Eurotiomycetidae</taxon>
        <taxon>Onygenales</taxon>
        <taxon>Ajellomycetaceae</taxon>
        <taxon>Blastomyces</taxon>
    </lineage>
</organism>